<feature type="region of interest" description="Disordered" evidence="1">
    <location>
        <begin position="59"/>
        <end position="183"/>
    </location>
</feature>
<organism evidence="2">
    <name type="scientific">Tetraselmis sp. GSL018</name>
    <dbReference type="NCBI Taxonomy" id="582737"/>
    <lineage>
        <taxon>Eukaryota</taxon>
        <taxon>Viridiplantae</taxon>
        <taxon>Chlorophyta</taxon>
        <taxon>core chlorophytes</taxon>
        <taxon>Chlorodendrophyceae</taxon>
        <taxon>Chlorodendrales</taxon>
        <taxon>Chlorodendraceae</taxon>
        <taxon>Tetraselmis</taxon>
    </lineage>
</organism>
<feature type="compositionally biased region" description="Low complexity" evidence="1">
    <location>
        <begin position="310"/>
        <end position="328"/>
    </location>
</feature>
<feature type="compositionally biased region" description="Low complexity" evidence="1">
    <location>
        <begin position="247"/>
        <end position="260"/>
    </location>
</feature>
<dbReference type="AlphaFoldDB" id="A0A061S9A9"/>
<feature type="region of interest" description="Disordered" evidence="1">
    <location>
        <begin position="299"/>
        <end position="328"/>
    </location>
</feature>
<evidence type="ECO:0000313" key="2">
    <source>
        <dbReference type="EMBL" id="JAC80838.1"/>
    </source>
</evidence>
<feature type="compositionally biased region" description="Basic and acidic residues" evidence="1">
    <location>
        <begin position="69"/>
        <end position="78"/>
    </location>
</feature>
<feature type="compositionally biased region" description="Polar residues" evidence="1">
    <location>
        <begin position="96"/>
        <end position="107"/>
    </location>
</feature>
<protein>
    <submittedName>
        <fullName evidence="2">Uncharacterized protein</fullName>
    </submittedName>
</protein>
<name>A0A061S9A9_9CHLO</name>
<gene>
    <name evidence="2" type="ORF">TSPGSL018_9333</name>
</gene>
<proteinExistence type="predicted"/>
<evidence type="ECO:0000256" key="1">
    <source>
        <dbReference type="SAM" id="MobiDB-lite"/>
    </source>
</evidence>
<feature type="region of interest" description="Disordered" evidence="1">
    <location>
        <begin position="198"/>
        <end position="264"/>
    </location>
</feature>
<feature type="compositionally biased region" description="Polar residues" evidence="1">
    <location>
        <begin position="208"/>
        <end position="245"/>
    </location>
</feature>
<sequence length="328" mass="34793">MVSAPNDQPAYDTGGPSSSQPHRQLLSAVGEEQLQQLAKLPPEALLNLKEVVSQLVESHSRSQAFTRPELSHQNHLTDEWAAAPDGQATPWAGQAYLSSRHGQSSRAPSEAAQVDQHLWPTPPPAAQPSRQWDDAGWNRASATAKRHKPSHQGRPASSCQRQLLLGAREPARPWAEPVTEDEMMISPRSAQMLIASVMEGAGDGGAGSTQQPSHRLDGPNQSSCSVTTSGATGSHAQEQQATAVWQSAEPCEPAAPASPALRPFDGLLRDSRDLSVLAQLNASMEKAAQAQGKTFDAARRVMQPPPPPARAWFPASAGRGPAAVAASQ</sequence>
<accession>A0A061S9A9</accession>
<dbReference type="EMBL" id="GBEZ01004376">
    <property type="protein sequence ID" value="JAC80838.1"/>
    <property type="molecule type" value="Transcribed_RNA"/>
</dbReference>
<reference evidence="2" key="1">
    <citation type="submission" date="2014-05" db="EMBL/GenBank/DDBJ databases">
        <title>The transcriptome of the halophilic microalga Tetraselmis sp. GSL018 isolated from the Great Salt Lake, Utah.</title>
        <authorList>
            <person name="Jinkerson R.E."/>
            <person name="D'Adamo S."/>
            <person name="Posewitz M.C."/>
        </authorList>
    </citation>
    <scope>NUCLEOTIDE SEQUENCE</scope>
    <source>
        <strain evidence="2">GSL018</strain>
    </source>
</reference>
<feature type="region of interest" description="Disordered" evidence="1">
    <location>
        <begin position="1"/>
        <end position="30"/>
    </location>
</feature>